<comment type="catalytic activity">
    <reaction evidence="22">
        <text>[GlcNAc-(1-&gt;4)-Mur2Ac(oyl-L-Ala-gamma-D-Glu-L-Lys-D-Ala-D-Ala)](n)-di-trans,octa-cis-undecaprenyl diphosphate + beta-D-GlcNAc-(1-&gt;4)-Mur2Ac(oyl-L-Ala-gamma-D-Glu-L-Lys-D-Ala-D-Ala)-di-trans,octa-cis-undecaprenyl diphosphate = [GlcNAc-(1-&gt;4)-Mur2Ac(oyl-L-Ala-gamma-D-Glu-L-Lys-D-Ala-D-Ala)](n+1)-di-trans,octa-cis-undecaprenyl diphosphate + di-trans,octa-cis-undecaprenyl diphosphate + H(+)</text>
        <dbReference type="Rhea" id="RHEA:23708"/>
        <dbReference type="Rhea" id="RHEA-COMP:9602"/>
        <dbReference type="Rhea" id="RHEA-COMP:9603"/>
        <dbReference type="ChEBI" id="CHEBI:15378"/>
        <dbReference type="ChEBI" id="CHEBI:58405"/>
        <dbReference type="ChEBI" id="CHEBI:60033"/>
        <dbReference type="ChEBI" id="CHEBI:78435"/>
        <dbReference type="EC" id="2.4.99.28"/>
    </reaction>
</comment>
<dbReference type="GO" id="GO:0009252">
    <property type="term" value="P:peptidoglycan biosynthetic process"/>
    <property type="evidence" value="ECO:0007669"/>
    <property type="project" value="UniProtKB-UniPathway"/>
</dbReference>
<comment type="function">
    <text evidence="1">Cell wall formation. Synthesis of cross-linked peptidoglycan from the lipid intermediates. The enzyme has a penicillin-insensitive transglycosylase N-terminal domain (formation of linear glycan strands) and a penicillin-sensitive transpeptidase C-terminal domain (cross-linking of the peptide subunits).</text>
</comment>
<evidence type="ECO:0000256" key="4">
    <source>
        <dbReference type="ARBA" id="ARBA00018638"/>
    </source>
</evidence>
<feature type="transmembrane region" description="Helical" evidence="23">
    <location>
        <begin position="40"/>
        <end position="71"/>
    </location>
</feature>
<dbReference type="GO" id="GO:0005886">
    <property type="term" value="C:plasma membrane"/>
    <property type="evidence" value="ECO:0007669"/>
    <property type="project" value="UniProtKB-SubCell"/>
</dbReference>
<keyword evidence="16 23" id="KW-0472">Membrane</keyword>
<gene>
    <name evidence="26" type="primary">ponA</name>
    <name evidence="26" type="ORF">ERS852540_01020</name>
</gene>
<dbReference type="UniPathway" id="UPA00219"/>
<dbReference type="PANTHER" id="PTHR32282">
    <property type="entry name" value="BINDING PROTEIN TRANSPEPTIDASE, PUTATIVE-RELATED"/>
    <property type="match status" value="1"/>
</dbReference>
<dbReference type="GO" id="GO:0006508">
    <property type="term" value="P:proteolysis"/>
    <property type="evidence" value="ECO:0007669"/>
    <property type="project" value="UniProtKB-KW"/>
</dbReference>
<evidence type="ECO:0000256" key="8">
    <source>
        <dbReference type="ARBA" id="ARBA00022676"/>
    </source>
</evidence>
<dbReference type="InterPro" id="IPR001460">
    <property type="entry name" value="PCN-bd_Tpept"/>
</dbReference>
<evidence type="ECO:0000259" key="24">
    <source>
        <dbReference type="Pfam" id="PF00905"/>
    </source>
</evidence>
<accession>A0A174ZLG3</accession>
<dbReference type="GO" id="GO:0046677">
    <property type="term" value="P:response to antibiotic"/>
    <property type="evidence" value="ECO:0007669"/>
    <property type="project" value="UniProtKB-KW"/>
</dbReference>
<dbReference type="Gene3D" id="1.10.3810.10">
    <property type="entry name" value="Biosynthetic peptidoglycan transglycosylase-like"/>
    <property type="match status" value="1"/>
</dbReference>
<dbReference type="STRING" id="39492.ERS852540_01020"/>
<evidence type="ECO:0000256" key="13">
    <source>
        <dbReference type="ARBA" id="ARBA00022968"/>
    </source>
</evidence>
<dbReference type="GO" id="GO:0009002">
    <property type="term" value="F:serine-type D-Ala-D-Ala carboxypeptidase activity"/>
    <property type="evidence" value="ECO:0007669"/>
    <property type="project" value="UniProtKB-EC"/>
</dbReference>
<keyword evidence="14" id="KW-0573">Peptidoglycan synthesis</keyword>
<dbReference type="Proteomes" id="UP000095662">
    <property type="component" value="Unassembled WGS sequence"/>
</dbReference>
<proteinExistence type="predicted"/>
<keyword evidence="11" id="KW-0378">Hydrolase</keyword>
<keyword evidence="8" id="KW-0328">Glycosyltransferase</keyword>
<evidence type="ECO:0000256" key="3">
    <source>
        <dbReference type="ARBA" id="ARBA00012448"/>
    </source>
</evidence>
<feature type="domain" description="Penicillin-binding protein transpeptidase" evidence="24">
    <location>
        <begin position="424"/>
        <end position="657"/>
    </location>
</feature>
<dbReference type="InterPro" id="IPR023346">
    <property type="entry name" value="Lysozyme-like_dom_sf"/>
</dbReference>
<dbReference type="InterPro" id="IPR012338">
    <property type="entry name" value="Beta-lactam/transpept-like"/>
</dbReference>
<dbReference type="Pfam" id="PF00905">
    <property type="entry name" value="Transpeptidase"/>
    <property type="match status" value="1"/>
</dbReference>
<dbReference type="GO" id="GO:0008658">
    <property type="term" value="F:penicillin binding"/>
    <property type="evidence" value="ECO:0007669"/>
    <property type="project" value="InterPro"/>
</dbReference>
<comment type="catalytic activity">
    <reaction evidence="20">
        <text>Preferential cleavage: (Ac)2-L-Lys-D-Ala-|-D-Ala. Also transpeptidation of peptidyl-alanyl moieties that are N-acyl substituents of D-alanine.</text>
        <dbReference type="EC" id="3.4.16.4"/>
    </reaction>
</comment>
<keyword evidence="15 23" id="KW-1133">Transmembrane helix</keyword>
<evidence type="ECO:0000256" key="19">
    <source>
        <dbReference type="ARBA" id="ARBA00023316"/>
    </source>
</evidence>
<dbReference type="Gene3D" id="3.40.710.10">
    <property type="entry name" value="DD-peptidase/beta-lactamase superfamily"/>
    <property type="match status" value="1"/>
</dbReference>
<evidence type="ECO:0000256" key="16">
    <source>
        <dbReference type="ARBA" id="ARBA00023136"/>
    </source>
</evidence>
<evidence type="ECO:0000313" key="27">
    <source>
        <dbReference type="Proteomes" id="UP000095662"/>
    </source>
</evidence>
<keyword evidence="5" id="KW-1003">Cell membrane</keyword>
<evidence type="ECO:0000256" key="21">
    <source>
        <dbReference type="ARBA" id="ARBA00044770"/>
    </source>
</evidence>
<feature type="domain" description="Glycosyl transferase family 51" evidence="25">
    <location>
        <begin position="104"/>
        <end position="276"/>
    </location>
</feature>
<dbReference type="InterPro" id="IPR036950">
    <property type="entry name" value="PBP_transglycosylase"/>
</dbReference>
<dbReference type="GO" id="GO:0030288">
    <property type="term" value="C:outer membrane-bounded periplasmic space"/>
    <property type="evidence" value="ECO:0007669"/>
    <property type="project" value="TreeGrafter"/>
</dbReference>
<keyword evidence="9" id="KW-0808">Transferase</keyword>
<dbReference type="GO" id="GO:0071555">
    <property type="term" value="P:cell wall organization"/>
    <property type="evidence" value="ECO:0007669"/>
    <property type="project" value="UniProtKB-KW"/>
</dbReference>
<keyword evidence="13" id="KW-0735">Signal-anchor</keyword>
<evidence type="ECO:0000256" key="20">
    <source>
        <dbReference type="ARBA" id="ARBA00034000"/>
    </source>
</evidence>
<dbReference type="GO" id="GO:0008360">
    <property type="term" value="P:regulation of cell shape"/>
    <property type="evidence" value="ECO:0007669"/>
    <property type="project" value="UniProtKB-KW"/>
</dbReference>
<evidence type="ECO:0000256" key="22">
    <source>
        <dbReference type="ARBA" id="ARBA00049902"/>
    </source>
</evidence>
<evidence type="ECO:0000256" key="23">
    <source>
        <dbReference type="SAM" id="Phobius"/>
    </source>
</evidence>
<evidence type="ECO:0000256" key="18">
    <source>
        <dbReference type="ARBA" id="ARBA00023268"/>
    </source>
</evidence>
<dbReference type="InterPro" id="IPR001264">
    <property type="entry name" value="Glyco_trans_51"/>
</dbReference>
<name>A0A174ZLG3_9FIRM</name>
<dbReference type="EMBL" id="CZBY01000006">
    <property type="protein sequence ID" value="CUQ84976.1"/>
    <property type="molecule type" value="Genomic_DNA"/>
</dbReference>
<evidence type="ECO:0000256" key="9">
    <source>
        <dbReference type="ARBA" id="ARBA00022679"/>
    </source>
</evidence>
<dbReference type="AlphaFoldDB" id="A0A174ZLG3"/>
<keyword evidence="7" id="KW-0645">Protease</keyword>
<evidence type="ECO:0000256" key="12">
    <source>
        <dbReference type="ARBA" id="ARBA00022960"/>
    </source>
</evidence>
<evidence type="ECO:0000256" key="10">
    <source>
        <dbReference type="ARBA" id="ARBA00022692"/>
    </source>
</evidence>
<evidence type="ECO:0000256" key="6">
    <source>
        <dbReference type="ARBA" id="ARBA00022645"/>
    </source>
</evidence>
<organism evidence="26 27">
    <name type="scientific">[Eubacterium] siraeum</name>
    <dbReference type="NCBI Taxonomy" id="39492"/>
    <lineage>
        <taxon>Bacteria</taxon>
        <taxon>Bacillati</taxon>
        <taxon>Bacillota</taxon>
        <taxon>Clostridia</taxon>
        <taxon>Eubacteriales</taxon>
        <taxon>Oscillospiraceae</taxon>
        <taxon>Oscillospiraceae incertae sedis</taxon>
    </lineage>
</organism>
<evidence type="ECO:0000256" key="7">
    <source>
        <dbReference type="ARBA" id="ARBA00022670"/>
    </source>
</evidence>
<reference evidence="26 27" key="1">
    <citation type="submission" date="2015-09" db="EMBL/GenBank/DDBJ databases">
        <authorList>
            <consortium name="Pathogen Informatics"/>
        </authorList>
    </citation>
    <scope>NUCLEOTIDE SEQUENCE [LARGE SCALE GENOMIC DNA]</scope>
    <source>
        <strain evidence="26 27">2789STDY5834928</strain>
    </source>
</reference>
<evidence type="ECO:0000313" key="26">
    <source>
        <dbReference type="EMBL" id="CUQ84976.1"/>
    </source>
</evidence>
<comment type="subcellular location">
    <subcellularLocation>
        <location evidence="2">Cell membrane</location>
        <topology evidence="2">Single-pass type II membrane protein</topology>
    </subcellularLocation>
</comment>
<keyword evidence="18" id="KW-0511">Multifunctional enzyme</keyword>
<evidence type="ECO:0000259" key="25">
    <source>
        <dbReference type="Pfam" id="PF00912"/>
    </source>
</evidence>
<dbReference type="SUPFAM" id="SSF56601">
    <property type="entry name" value="beta-lactamase/transpeptidase-like"/>
    <property type="match status" value="1"/>
</dbReference>
<dbReference type="InterPro" id="IPR050396">
    <property type="entry name" value="Glycosyltr_51/Transpeptidase"/>
</dbReference>
<evidence type="ECO:0000256" key="2">
    <source>
        <dbReference type="ARBA" id="ARBA00004401"/>
    </source>
</evidence>
<evidence type="ECO:0000256" key="11">
    <source>
        <dbReference type="ARBA" id="ARBA00022801"/>
    </source>
</evidence>
<evidence type="ECO:0000256" key="14">
    <source>
        <dbReference type="ARBA" id="ARBA00022984"/>
    </source>
</evidence>
<keyword evidence="10 23" id="KW-0812">Transmembrane</keyword>
<dbReference type="Pfam" id="PF00912">
    <property type="entry name" value="Transgly"/>
    <property type="match status" value="1"/>
</dbReference>
<evidence type="ECO:0000256" key="5">
    <source>
        <dbReference type="ARBA" id="ARBA00022475"/>
    </source>
</evidence>
<dbReference type="EC" id="3.4.16.4" evidence="3"/>
<evidence type="ECO:0000256" key="1">
    <source>
        <dbReference type="ARBA" id="ARBA00002624"/>
    </source>
</evidence>
<protein>
    <recommendedName>
        <fullName evidence="4">Penicillin-binding protein 1A</fullName>
        <ecNumber evidence="21">2.4.99.28</ecNumber>
        <ecNumber evidence="3">3.4.16.4</ecNumber>
    </recommendedName>
</protein>
<evidence type="ECO:0000256" key="15">
    <source>
        <dbReference type="ARBA" id="ARBA00022989"/>
    </source>
</evidence>
<dbReference type="SUPFAM" id="SSF53955">
    <property type="entry name" value="Lysozyme-like"/>
    <property type="match status" value="1"/>
</dbReference>
<keyword evidence="12" id="KW-0133">Cell shape</keyword>
<dbReference type="PANTHER" id="PTHR32282:SF11">
    <property type="entry name" value="PENICILLIN-BINDING PROTEIN 1B"/>
    <property type="match status" value="1"/>
</dbReference>
<keyword evidence="17" id="KW-0046">Antibiotic resistance</keyword>
<evidence type="ECO:0000256" key="17">
    <source>
        <dbReference type="ARBA" id="ARBA00023251"/>
    </source>
</evidence>
<sequence>MSQKKNNYLNADVELEESTPAVKKKSKKKQNKTLNTVKHVLGVIGTTFLSLFMIVIITCCIVAVTLTVYIMQFADSAFDVDLKNVDLSYTSFIYAKNSAGEQVEIKRLSGDENRIWVNMEQIPKHTQDAFTAVEDKRFYEHDGVDWKRTVRVTISTLFNGYGEGGSTITQQLVKNITGDDRVTPERKIREIFRALNLEKQYTKIDILEAYLNRVPLGGTVYGVGSAAYYYFGKTVDQLTIAESAILAGMTRSPSVLNPYANLERSKERQLYALKCMYEQGLITTDEYEAAKTEKVKFRLIVEGDAYGYKDPRYDEYYGNNANKDENSDGYDDEDTYEAYRWNEYEITQNWYVDAAIQQVIEDLSKAKGMTYAEAKADLYKGGYKIYLNMDMDIQEKLETFFKDPNNFFYSYDKTAIEENCAQAAFVLTDYRGNVVALAGGIGDKPGDGCFNRATQAILPIGSTMKPISVYGQAVDKDIINYSSMILDKCITLPDGTSWPSNFEGDYGSGGYIPAWYAVQQSKNTTAVRMAQVLGIDTCFNFLTDKLNVTTLDYTYDKAYSPIALGQLTQGMTLMELAGAYQIFGSGGVYYEPKLYNLITDYNDKTVIEQEPLGDRVMESDSAYITNRLLKAVTDTTNGSGRYAKIDGIEVVGKTGTSNDERVLAFAGLTADYCGVIRLGFDDNKNIGTTNYIYLAQVWHNFMVNVVNEDSTKTFAKDSNVVEKKYCTETGLLATSKCKNTAVGYYKADNLPKTCDSTHKDGEYVKKHGGETLLVPDWGTQKAEEDTSSTSSN</sequence>
<dbReference type="GO" id="GO:0008955">
    <property type="term" value="F:peptidoglycan glycosyltransferase activity"/>
    <property type="evidence" value="ECO:0007669"/>
    <property type="project" value="UniProtKB-EC"/>
</dbReference>
<dbReference type="OrthoDB" id="9766909at2"/>
<keyword evidence="19" id="KW-0961">Cell wall biogenesis/degradation</keyword>
<dbReference type="EC" id="2.4.99.28" evidence="21"/>
<keyword evidence="6" id="KW-0121">Carboxypeptidase</keyword>